<keyword evidence="1" id="KW-0812">Transmembrane</keyword>
<keyword evidence="1" id="KW-0472">Membrane</keyword>
<feature type="transmembrane region" description="Helical" evidence="1">
    <location>
        <begin position="20"/>
        <end position="39"/>
    </location>
</feature>
<dbReference type="Proteomes" id="UP001568698">
    <property type="component" value="Unassembled WGS sequence"/>
</dbReference>
<comment type="caution">
    <text evidence="2">The sequence shown here is derived from an EMBL/GenBank/DDBJ whole genome shotgun (WGS) entry which is preliminary data.</text>
</comment>
<dbReference type="EMBL" id="JBGLYH010000018">
    <property type="protein sequence ID" value="MEZ7196753.1"/>
    <property type="molecule type" value="Genomic_DNA"/>
</dbReference>
<gene>
    <name evidence="2" type="ORF">AB6M95_08345</name>
</gene>
<sequence length="118" mass="13484">MKRQRNFSLSSRSRAYLATLSEVSGCTIPMFLVMIINWATTAQEPFSKFDRDASRDDLTAASFESELISRFDNLYKLYEIESRSKALDFAIESFRQQGIDKTGIFGDPDRIHQALKSS</sequence>
<evidence type="ECO:0000313" key="3">
    <source>
        <dbReference type="Proteomes" id="UP001568698"/>
    </source>
</evidence>
<organism evidence="2 3">
    <name type="scientific">Pseudodesulfovibrio karagichevae</name>
    <dbReference type="NCBI Taxonomy" id="3239305"/>
    <lineage>
        <taxon>Bacteria</taxon>
        <taxon>Pseudomonadati</taxon>
        <taxon>Thermodesulfobacteriota</taxon>
        <taxon>Desulfovibrionia</taxon>
        <taxon>Desulfovibrionales</taxon>
        <taxon>Desulfovibrionaceae</taxon>
    </lineage>
</organism>
<keyword evidence="3" id="KW-1185">Reference proteome</keyword>
<keyword evidence="1" id="KW-1133">Transmembrane helix</keyword>
<evidence type="ECO:0000313" key="2">
    <source>
        <dbReference type="EMBL" id="MEZ7196753.1"/>
    </source>
</evidence>
<protein>
    <submittedName>
        <fullName evidence="2">Uncharacterized protein</fullName>
    </submittedName>
</protein>
<dbReference type="RefSeq" id="WP_371386274.1">
    <property type="nucleotide sequence ID" value="NZ_JBGLYH010000018.1"/>
</dbReference>
<proteinExistence type="predicted"/>
<reference evidence="2 3" key="1">
    <citation type="submission" date="2024-08" db="EMBL/GenBank/DDBJ databases">
        <title>Sulfate-reducing bacteria isolated from formation water of the oil field in Kazakhstan and description of Pseudodesulfovibrio sp.</title>
        <authorList>
            <person name="Bidzhieva S.K."/>
            <person name="Tourova T.P."/>
            <person name="Grouzdev D.S."/>
            <person name="Beletsky A.V."/>
            <person name="Sokolova D.S."/>
            <person name="Samigullina S.R."/>
            <person name="Poltaraus A.B."/>
            <person name="Avtukh A.N."/>
            <person name="Tereshina V.M."/>
            <person name="Zhaparov N.S."/>
            <person name="Mardanov A.V."/>
            <person name="Nazina T.N."/>
        </authorList>
    </citation>
    <scope>NUCLEOTIDE SEQUENCE [LARGE SCALE GENOMIC DNA]</scope>
    <source>
        <strain evidence="2 3">9FUS</strain>
    </source>
</reference>
<evidence type="ECO:0000256" key="1">
    <source>
        <dbReference type="SAM" id="Phobius"/>
    </source>
</evidence>
<name>A0ABV4K4I3_9BACT</name>
<accession>A0ABV4K4I3</accession>